<reference evidence="1 2" key="1">
    <citation type="submission" date="2019-09" db="EMBL/GenBank/DDBJ databases">
        <title>Draft genome sequence of the thermophilic Saccharopolyspora hirsuta VKM Ac-666T.</title>
        <authorList>
            <person name="Lobastova T.G."/>
            <person name="Fokina V."/>
            <person name="Bragin E.Y."/>
            <person name="Shtratnikova V.Y."/>
            <person name="Starodumova I.P."/>
            <person name="Tarlachkov S.V."/>
            <person name="Donova M.V."/>
        </authorList>
    </citation>
    <scope>NUCLEOTIDE SEQUENCE [LARGE SCALE GENOMIC DNA]</scope>
    <source>
        <strain evidence="1 2">VKM Ac-666</strain>
    </source>
</reference>
<dbReference type="EMBL" id="VWPH01000018">
    <property type="protein sequence ID" value="KAA5826559.1"/>
    <property type="molecule type" value="Genomic_DNA"/>
</dbReference>
<accession>A0A5M7BB07</accession>
<gene>
    <name evidence="1" type="ORF">F1721_31230</name>
</gene>
<dbReference type="Proteomes" id="UP000323946">
    <property type="component" value="Unassembled WGS sequence"/>
</dbReference>
<keyword evidence="2" id="KW-1185">Reference proteome</keyword>
<evidence type="ECO:0000313" key="2">
    <source>
        <dbReference type="Proteomes" id="UP000323946"/>
    </source>
</evidence>
<comment type="caution">
    <text evidence="1">The sequence shown here is derived from an EMBL/GenBank/DDBJ whole genome shotgun (WGS) entry which is preliminary data.</text>
</comment>
<dbReference type="OrthoDB" id="5181866at2"/>
<sequence>MRSWVKWGLPVSVVVLLAGAGGGAVLAEQVYREPARTNAPLHPEGEPVESVKSVEGVVYTPGAVQHPDQREVQKLLDNHFRSINTRDYDLWKSTVVPSKWDELPRDKWSQAYDSTDDIDIVVHRIDPGPDGSLLALLTFKSLQDPQDAPPDMPYHCLEWNLVYPMVVTDSGRSLRLDTSKLPNSALRRPCEQ</sequence>
<organism evidence="1 2">
    <name type="scientific">Saccharopolyspora hirsuta</name>
    <dbReference type="NCBI Taxonomy" id="1837"/>
    <lineage>
        <taxon>Bacteria</taxon>
        <taxon>Bacillati</taxon>
        <taxon>Actinomycetota</taxon>
        <taxon>Actinomycetes</taxon>
        <taxon>Pseudonocardiales</taxon>
        <taxon>Pseudonocardiaceae</taxon>
        <taxon>Saccharopolyspora</taxon>
    </lineage>
</organism>
<dbReference type="SMR" id="A0A5M7BB07"/>
<evidence type="ECO:0000313" key="1">
    <source>
        <dbReference type="EMBL" id="KAA5826559.1"/>
    </source>
</evidence>
<dbReference type="RefSeq" id="WP_150070417.1">
    <property type="nucleotide sequence ID" value="NZ_JBEPDJ010000007.1"/>
</dbReference>
<protein>
    <submittedName>
        <fullName evidence="1">Uncharacterized protein</fullName>
    </submittedName>
</protein>
<dbReference type="AlphaFoldDB" id="A0A5M7BB07"/>
<proteinExistence type="predicted"/>
<name>A0A5M7BB07_SACHI</name>